<keyword evidence="2" id="KW-0496">Mitochondrion</keyword>
<keyword evidence="8" id="KW-1185">Reference proteome</keyword>
<feature type="domain" description="Ribosomal protein mS38 C-terminal" evidence="6">
    <location>
        <begin position="244"/>
        <end position="277"/>
    </location>
</feature>
<evidence type="ECO:0000313" key="8">
    <source>
        <dbReference type="Proteomes" id="UP001233271"/>
    </source>
</evidence>
<comment type="similarity">
    <text evidence="3">Belongs to the mitochondrion-specific ribosomal protein mS38 family.</text>
</comment>
<dbReference type="Proteomes" id="UP001233271">
    <property type="component" value="Chromosome 5"/>
</dbReference>
<dbReference type="EMBL" id="AP028216">
    <property type="protein sequence ID" value="BEI93254.1"/>
    <property type="molecule type" value="Genomic_DNA"/>
</dbReference>
<dbReference type="AlphaFoldDB" id="A0AA48QX69"/>
<dbReference type="SMART" id="SM01155">
    <property type="entry name" value="DUF1713"/>
    <property type="match status" value="1"/>
</dbReference>
<sequence>MFRRLYSSLPIAEAVKPRAPARGRSPRPVRLTKRIPIVAPTTPAAPVATHGRRLRRGQLARTDLVSTQPGPHAYTDFEPITLFPLQAGLHLGLTPAHMPLPLPLGTAGYTSPSNREEALFEKPAPPSVSSALEGSSAMTGVGEHLRVSRAFAHPALRHHLPQSVSGGSLSISGLGFDDVTSTIDAAAGKHARVAEEAWDATLARLGQRPALVEADPKIADALAGLNNLLARLEASSDASDIVVEMDSVKRKRKKKMNKHKYKKRRKETRAIRKRLGK</sequence>
<evidence type="ECO:0000256" key="3">
    <source>
        <dbReference type="ARBA" id="ARBA00035647"/>
    </source>
</evidence>
<organism evidence="7 8">
    <name type="scientific">Cutaneotrichosporon cavernicola</name>
    <dbReference type="NCBI Taxonomy" id="279322"/>
    <lineage>
        <taxon>Eukaryota</taxon>
        <taxon>Fungi</taxon>
        <taxon>Dikarya</taxon>
        <taxon>Basidiomycota</taxon>
        <taxon>Agaricomycotina</taxon>
        <taxon>Tremellomycetes</taxon>
        <taxon>Trichosporonales</taxon>
        <taxon>Trichosporonaceae</taxon>
        <taxon>Cutaneotrichosporon</taxon>
    </lineage>
</organism>
<accession>A0AA48QX69</accession>
<protein>
    <recommendedName>
        <fullName evidence="4">Small ribosomal subunit protein mS38</fullName>
    </recommendedName>
</protein>
<name>A0AA48QX69_9TREE</name>
<feature type="region of interest" description="Disordered" evidence="5">
    <location>
        <begin position="249"/>
        <end position="277"/>
    </location>
</feature>
<dbReference type="Pfam" id="PF08213">
    <property type="entry name" value="COX24_C"/>
    <property type="match status" value="1"/>
</dbReference>
<dbReference type="RefSeq" id="XP_060458519.1">
    <property type="nucleotide sequence ID" value="XM_060602090.1"/>
</dbReference>
<evidence type="ECO:0000256" key="4">
    <source>
        <dbReference type="ARBA" id="ARBA00035682"/>
    </source>
</evidence>
<evidence type="ECO:0000256" key="2">
    <source>
        <dbReference type="ARBA" id="ARBA00023128"/>
    </source>
</evidence>
<dbReference type="KEGG" id="ccac:CcaHIS019_0508820"/>
<dbReference type="GO" id="GO:0005739">
    <property type="term" value="C:mitochondrion"/>
    <property type="evidence" value="ECO:0007669"/>
    <property type="project" value="UniProtKB-SubCell"/>
</dbReference>
<dbReference type="GeneID" id="85497124"/>
<reference evidence="7" key="1">
    <citation type="journal article" date="2023" name="BMC Genomics">
        <title>Chromosome-level genome assemblies of Cutaneotrichosporon spp. (Trichosporonales, Basidiomycota) reveal imbalanced evolution between nucleotide sequences and chromosome synteny.</title>
        <authorList>
            <person name="Kobayashi Y."/>
            <person name="Kayamori A."/>
            <person name="Aoki K."/>
            <person name="Shiwa Y."/>
            <person name="Matsutani M."/>
            <person name="Fujita N."/>
            <person name="Sugita T."/>
            <person name="Iwasaki W."/>
            <person name="Tanaka N."/>
            <person name="Takashima M."/>
        </authorList>
    </citation>
    <scope>NUCLEOTIDE SEQUENCE</scope>
    <source>
        <strain evidence="7">HIS019</strain>
    </source>
</reference>
<dbReference type="PANTHER" id="PTHR32035">
    <property type="entry name" value="AURORA KINASE A-INTERACTING PROTEIN"/>
    <property type="match status" value="1"/>
</dbReference>
<evidence type="ECO:0000256" key="1">
    <source>
        <dbReference type="ARBA" id="ARBA00004173"/>
    </source>
</evidence>
<evidence type="ECO:0000256" key="5">
    <source>
        <dbReference type="SAM" id="MobiDB-lite"/>
    </source>
</evidence>
<evidence type="ECO:0000313" key="7">
    <source>
        <dbReference type="EMBL" id="BEI93254.1"/>
    </source>
</evidence>
<gene>
    <name evidence="7" type="ORF">CcaverHIS019_0508820</name>
</gene>
<proteinExistence type="inferred from homology"/>
<comment type="subcellular location">
    <subcellularLocation>
        <location evidence="1">Mitochondrion</location>
    </subcellularLocation>
</comment>
<evidence type="ECO:0000259" key="6">
    <source>
        <dbReference type="SMART" id="SM01155"/>
    </source>
</evidence>
<dbReference type="PANTHER" id="PTHR32035:SF3">
    <property type="entry name" value="SMALL RIBOSOMAL SUBUNIT PROTEIN MS38"/>
    <property type="match status" value="1"/>
</dbReference>
<dbReference type="InterPro" id="IPR013177">
    <property type="entry name" value="Ribosomal_mS38_C"/>
</dbReference>